<proteinExistence type="predicted"/>
<evidence type="ECO:0000313" key="2">
    <source>
        <dbReference type="Proteomes" id="UP000501690"/>
    </source>
</evidence>
<dbReference type="EMBL" id="CP039347">
    <property type="protein sequence ID" value="QCD86741.1"/>
    <property type="molecule type" value="Genomic_DNA"/>
</dbReference>
<reference evidence="1 2" key="1">
    <citation type="submission" date="2019-04" db="EMBL/GenBank/DDBJ databases">
        <title>An improved genome assembly and genetic linkage map for asparagus bean, Vigna unguiculata ssp. sesquipedialis.</title>
        <authorList>
            <person name="Xia Q."/>
            <person name="Zhang R."/>
            <person name="Dong Y."/>
        </authorList>
    </citation>
    <scope>NUCLEOTIDE SEQUENCE [LARGE SCALE GENOMIC DNA]</scope>
    <source>
        <tissue evidence="1">Leaf</tissue>
    </source>
</reference>
<dbReference type="Proteomes" id="UP000501690">
    <property type="component" value="Linkage Group LG3"/>
</dbReference>
<evidence type="ECO:0000313" key="1">
    <source>
        <dbReference type="EMBL" id="QCD86741.1"/>
    </source>
</evidence>
<dbReference type="AlphaFoldDB" id="A0A4D6LDQ0"/>
<gene>
    <name evidence="1" type="ORF">DEO72_LG3g1267</name>
</gene>
<protein>
    <submittedName>
        <fullName evidence="1">Uncharacterized protein</fullName>
    </submittedName>
</protein>
<sequence>MTPAPCRRVVSPPATLLRQWSLSLSLCKCSGVPPPPREHFGSFAAIVVPRFFLSFQTH</sequence>
<organism evidence="1 2">
    <name type="scientific">Vigna unguiculata</name>
    <name type="common">Cowpea</name>
    <dbReference type="NCBI Taxonomy" id="3917"/>
    <lineage>
        <taxon>Eukaryota</taxon>
        <taxon>Viridiplantae</taxon>
        <taxon>Streptophyta</taxon>
        <taxon>Embryophyta</taxon>
        <taxon>Tracheophyta</taxon>
        <taxon>Spermatophyta</taxon>
        <taxon>Magnoliopsida</taxon>
        <taxon>eudicotyledons</taxon>
        <taxon>Gunneridae</taxon>
        <taxon>Pentapetalae</taxon>
        <taxon>rosids</taxon>
        <taxon>fabids</taxon>
        <taxon>Fabales</taxon>
        <taxon>Fabaceae</taxon>
        <taxon>Papilionoideae</taxon>
        <taxon>50 kb inversion clade</taxon>
        <taxon>NPAAA clade</taxon>
        <taxon>indigoferoid/millettioid clade</taxon>
        <taxon>Phaseoleae</taxon>
        <taxon>Vigna</taxon>
    </lineage>
</organism>
<name>A0A4D6LDQ0_VIGUN</name>
<accession>A0A4D6LDQ0</accession>
<keyword evidence="2" id="KW-1185">Reference proteome</keyword>